<keyword evidence="1" id="KW-0238">DNA-binding</keyword>
<proteinExistence type="predicted"/>
<gene>
    <name evidence="1" type="ORF">QCN29_23510</name>
</gene>
<keyword evidence="2" id="KW-1185">Reference proteome</keyword>
<accession>A0ABT6HSK3</accession>
<sequence length="252" mass="26781">MDRCKGVIAVSAIPGSVLGGGVGVGVSGGDVREMSQFVLRDAPGRQVRGVAQVRAALGRLVRSARRELLSFDDPSGALGHGIPEPFLEFAASCVQTAGDQIPVVRRVAPRHGLAHLPAPWLCPGEARVTDSIPFKLLVADRSIAAVPLDLELHYHGVLLIRDPVVVQALVRVHRAWWECGDAVTDQVEPTGPPSHLQPVLHALLAGLTDETAATRLGMSGRTYSRRVGELLTALGTTSRFRAGAEAARRGWV</sequence>
<evidence type="ECO:0000313" key="2">
    <source>
        <dbReference type="Proteomes" id="UP001223144"/>
    </source>
</evidence>
<reference evidence="1 2" key="1">
    <citation type="submission" date="2023-04" db="EMBL/GenBank/DDBJ databases">
        <title>Streptomyces chengmaiensis sp. nov. isolated from the stem of mangrove plant in Hainan.</title>
        <authorList>
            <person name="Huang X."/>
            <person name="Zhou S."/>
            <person name="Chu X."/>
            <person name="Xie Y."/>
            <person name="Lin Y."/>
        </authorList>
    </citation>
    <scope>NUCLEOTIDE SEQUENCE [LARGE SCALE GENOMIC DNA]</scope>
    <source>
        <strain evidence="1 2">HNM0663</strain>
    </source>
</reference>
<protein>
    <submittedName>
        <fullName evidence="1">DNA-binding response regulator</fullName>
    </submittedName>
</protein>
<dbReference type="RefSeq" id="WP_279930609.1">
    <property type="nucleotide sequence ID" value="NZ_JARWBG010000030.1"/>
</dbReference>
<organism evidence="1 2">
    <name type="scientific">Streptomyces chengmaiensis</name>
    <dbReference type="NCBI Taxonomy" id="3040919"/>
    <lineage>
        <taxon>Bacteria</taxon>
        <taxon>Bacillati</taxon>
        <taxon>Actinomycetota</taxon>
        <taxon>Actinomycetes</taxon>
        <taxon>Kitasatosporales</taxon>
        <taxon>Streptomycetaceae</taxon>
        <taxon>Streptomyces</taxon>
    </lineage>
</organism>
<evidence type="ECO:0000313" key="1">
    <source>
        <dbReference type="EMBL" id="MDH2391692.1"/>
    </source>
</evidence>
<dbReference type="Gene3D" id="1.10.10.10">
    <property type="entry name" value="Winged helix-like DNA-binding domain superfamily/Winged helix DNA-binding domain"/>
    <property type="match status" value="1"/>
</dbReference>
<dbReference type="GO" id="GO:0003677">
    <property type="term" value="F:DNA binding"/>
    <property type="evidence" value="ECO:0007669"/>
    <property type="project" value="UniProtKB-KW"/>
</dbReference>
<dbReference type="InterPro" id="IPR036388">
    <property type="entry name" value="WH-like_DNA-bd_sf"/>
</dbReference>
<dbReference type="EMBL" id="JARWBG010000030">
    <property type="protein sequence ID" value="MDH2391692.1"/>
    <property type="molecule type" value="Genomic_DNA"/>
</dbReference>
<comment type="caution">
    <text evidence="1">The sequence shown here is derived from an EMBL/GenBank/DDBJ whole genome shotgun (WGS) entry which is preliminary data.</text>
</comment>
<name>A0ABT6HSK3_9ACTN</name>
<dbReference type="Proteomes" id="UP001223144">
    <property type="component" value="Unassembled WGS sequence"/>
</dbReference>